<feature type="domain" description="Histidine kinase" evidence="6">
    <location>
        <begin position="476"/>
        <end position="699"/>
    </location>
</feature>
<evidence type="ECO:0000256" key="4">
    <source>
        <dbReference type="PROSITE-ProRule" id="PRU00169"/>
    </source>
</evidence>
<evidence type="ECO:0000259" key="7">
    <source>
        <dbReference type="PROSITE" id="PS50110"/>
    </source>
</evidence>
<feature type="domain" description="Response regulatory" evidence="7">
    <location>
        <begin position="721"/>
        <end position="833"/>
    </location>
</feature>
<dbReference type="Gene3D" id="1.10.287.130">
    <property type="match status" value="1"/>
</dbReference>
<dbReference type="PRINTS" id="PR00344">
    <property type="entry name" value="BCTRLSENSOR"/>
</dbReference>
<dbReference type="InterPro" id="IPR011006">
    <property type="entry name" value="CheY-like_superfamily"/>
</dbReference>
<dbReference type="SMART" id="SM00388">
    <property type="entry name" value="HisKA"/>
    <property type="match status" value="1"/>
</dbReference>
<keyword evidence="3 4" id="KW-0597">Phosphoprotein</keyword>
<dbReference type="AlphaFoldDB" id="A0A444HPR9"/>
<keyword evidence="5" id="KW-1133">Transmembrane helix</keyword>
<organism evidence="8 9">
    <name type="scientific">Rhizobium leguminosarum</name>
    <dbReference type="NCBI Taxonomy" id="384"/>
    <lineage>
        <taxon>Bacteria</taxon>
        <taxon>Pseudomonadati</taxon>
        <taxon>Pseudomonadota</taxon>
        <taxon>Alphaproteobacteria</taxon>
        <taxon>Hyphomicrobiales</taxon>
        <taxon>Rhizobiaceae</taxon>
        <taxon>Rhizobium/Agrobacterium group</taxon>
        <taxon>Rhizobium</taxon>
    </lineage>
</organism>
<dbReference type="Pfam" id="PF19443">
    <property type="entry name" value="DAHL"/>
    <property type="match status" value="1"/>
</dbReference>
<dbReference type="InterPro" id="IPR004358">
    <property type="entry name" value="Sig_transdc_His_kin-like_C"/>
</dbReference>
<dbReference type="EC" id="2.7.13.3" evidence="2"/>
<keyword evidence="8" id="KW-0418">Kinase</keyword>
<dbReference type="InterPro" id="IPR003594">
    <property type="entry name" value="HATPase_dom"/>
</dbReference>
<evidence type="ECO:0000256" key="5">
    <source>
        <dbReference type="SAM" id="Phobius"/>
    </source>
</evidence>
<dbReference type="SUPFAM" id="SSF55874">
    <property type="entry name" value="ATPase domain of HSP90 chaperone/DNA topoisomerase II/histidine kinase"/>
    <property type="match status" value="1"/>
</dbReference>
<dbReference type="PANTHER" id="PTHR43065">
    <property type="entry name" value="SENSOR HISTIDINE KINASE"/>
    <property type="match status" value="1"/>
</dbReference>
<keyword evidence="8" id="KW-0808">Transferase</keyword>
<dbReference type="CDD" id="cd00082">
    <property type="entry name" value="HisKA"/>
    <property type="match status" value="1"/>
</dbReference>
<comment type="catalytic activity">
    <reaction evidence="1">
        <text>ATP + protein L-histidine = ADP + protein N-phospho-L-histidine.</text>
        <dbReference type="EC" id="2.7.13.3"/>
    </reaction>
</comment>
<dbReference type="SMART" id="SM00387">
    <property type="entry name" value="HATPase_c"/>
    <property type="match status" value="1"/>
</dbReference>
<dbReference type="RefSeq" id="WP_128411930.1">
    <property type="nucleotide sequence ID" value="NZ_SBHX01000068.1"/>
</dbReference>
<evidence type="ECO:0000313" key="8">
    <source>
        <dbReference type="EMBL" id="RWX24540.1"/>
    </source>
</evidence>
<accession>A0A444HPR9</accession>
<gene>
    <name evidence="8" type="ORF">EHI47_28045</name>
</gene>
<dbReference type="InterPro" id="IPR001789">
    <property type="entry name" value="Sig_transdc_resp-reg_receiver"/>
</dbReference>
<evidence type="ECO:0000256" key="2">
    <source>
        <dbReference type="ARBA" id="ARBA00012438"/>
    </source>
</evidence>
<dbReference type="Pfam" id="PF02518">
    <property type="entry name" value="HATPase_c"/>
    <property type="match status" value="1"/>
</dbReference>
<dbReference type="Proteomes" id="UP000283817">
    <property type="component" value="Unassembled WGS sequence"/>
</dbReference>
<dbReference type="PROSITE" id="PS50109">
    <property type="entry name" value="HIS_KIN"/>
    <property type="match status" value="1"/>
</dbReference>
<name>A0A444HPR9_RHILE</name>
<dbReference type="GO" id="GO:0000155">
    <property type="term" value="F:phosphorelay sensor kinase activity"/>
    <property type="evidence" value="ECO:0007669"/>
    <property type="project" value="InterPro"/>
</dbReference>
<dbReference type="InterPro" id="IPR005467">
    <property type="entry name" value="His_kinase_dom"/>
</dbReference>
<proteinExistence type="predicted"/>
<sequence length="846" mass="93287">MEANSKRPPRRRAIELWRILVLVAGAFSFAIFAFGRVPSRETHEAILTSLRAVDINHASLQRDVLQARSGLLKNYDPLVASIKTLHATVTKLGELFPDSGVESPANLSDELSRLSSSIDRDEDLVEQFKTDNALLQNSLSIANQMLSKLHTEAPQEVEKGLDAPNDLGNLMMRFATQPSSALGQTIRSQLDAMQSTPYGDMPDVKSYIVHAKLILDTLPSVDSIIEAIQASQTSDDARRLQQVYLDAYGELSNRSSWSRLLLGSIAMLLCAYVAFLIYRLRLQTHKLTQQLDLEACIAEMRKKFEFGGYDSTAALTDSLAMIAHLFDASRYAFAILNIESGLTESTYGARGMLGFDTLKEAFSIKIKDRDETSDAFWRPFFYENLQQRDLGHFPEGSLSAGSIVATELGNSVGLLFLEHAEIRKRPDRDEVRLLGQAIIALAQCVREQRENAERETLEARLEHAQRLEALGTLAGGIAHEFNNALGAILGYGEMALQLGKNSAKTREYVQEMVTSGHRAKFIIDQILTFSRKRDRVSQPFSVTDAIRDILPMAKMSVPDTFNIVLSLGEEASTVLGNPIEMQQVVMNLCTNAAHASRDVGEVTVAVNEVTKEVRTTLSHGELAPGTYVAVSVEDHGSGIPESALPHIFEPFFTTKSKRGGTGLGLAAVHGHVAGMNGKIDVRSQVNIGTRFDLYFPISYRKPIPLADFFNERTVPLGTGQLVLVAQRDGSLRLLLEEKIAALGYEPVGFQTIGGVKNWLKDNNQVPDLIMLDLDLWNTAPDCRSVKAEFFPTPTVFLTDHETTTIDPRMLKGISVLRKPVSSINLATTLNNMVHGPFPMSDAERSA</sequence>
<dbReference type="InterPro" id="IPR036097">
    <property type="entry name" value="HisK_dim/P_sf"/>
</dbReference>
<dbReference type="Pfam" id="PF00512">
    <property type="entry name" value="HisKA"/>
    <property type="match status" value="1"/>
</dbReference>
<feature type="modified residue" description="4-aspartylphosphate" evidence="4">
    <location>
        <position position="772"/>
    </location>
</feature>
<dbReference type="InterPro" id="IPR036890">
    <property type="entry name" value="HATPase_C_sf"/>
</dbReference>
<dbReference type="EMBL" id="SBHX01000068">
    <property type="protein sequence ID" value="RWX24540.1"/>
    <property type="molecule type" value="Genomic_DNA"/>
</dbReference>
<reference evidence="8 9" key="1">
    <citation type="submission" date="2019-01" db="EMBL/GenBank/DDBJ databases">
        <title>RHIZO-ID as a novel technology for direct rhizobia identification.</title>
        <authorList>
            <person name="De Meyer S.E."/>
        </authorList>
    </citation>
    <scope>NUCLEOTIDE SEQUENCE [LARGE SCALE GENOMIC DNA]</scope>
    <source>
        <strain evidence="8 9">WSM448</strain>
    </source>
</reference>
<evidence type="ECO:0000256" key="3">
    <source>
        <dbReference type="ARBA" id="ARBA00022553"/>
    </source>
</evidence>
<dbReference type="NCBIfam" id="NF010411">
    <property type="entry name" value="PRK13837.1"/>
    <property type="match status" value="1"/>
</dbReference>
<evidence type="ECO:0000313" key="9">
    <source>
        <dbReference type="Proteomes" id="UP000283817"/>
    </source>
</evidence>
<dbReference type="Gene3D" id="3.40.50.2300">
    <property type="match status" value="1"/>
</dbReference>
<comment type="caution">
    <text evidence="8">The sequence shown here is derived from an EMBL/GenBank/DDBJ whole genome shotgun (WGS) entry which is preliminary data.</text>
</comment>
<dbReference type="Gene3D" id="3.30.565.10">
    <property type="entry name" value="Histidine kinase-like ATPase, C-terminal domain"/>
    <property type="match status" value="1"/>
</dbReference>
<feature type="transmembrane region" description="Helical" evidence="5">
    <location>
        <begin position="16"/>
        <end position="34"/>
    </location>
</feature>
<dbReference type="InterPro" id="IPR045812">
    <property type="entry name" value="DAHL"/>
</dbReference>
<dbReference type="PROSITE" id="PS50110">
    <property type="entry name" value="RESPONSE_REGULATORY"/>
    <property type="match status" value="1"/>
</dbReference>
<dbReference type="SUPFAM" id="SSF47384">
    <property type="entry name" value="Homodimeric domain of signal transducing histidine kinase"/>
    <property type="match status" value="1"/>
</dbReference>
<evidence type="ECO:0000256" key="1">
    <source>
        <dbReference type="ARBA" id="ARBA00000085"/>
    </source>
</evidence>
<keyword evidence="5" id="KW-0812">Transmembrane</keyword>
<dbReference type="PANTHER" id="PTHR43065:SF42">
    <property type="entry name" value="TWO-COMPONENT SENSOR PPRA"/>
    <property type="match status" value="1"/>
</dbReference>
<dbReference type="SUPFAM" id="SSF52172">
    <property type="entry name" value="CheY-like"/>
    <property type="match status" value="1"/>
</dbReference>
<protein>
    <recommendedName>
        <fullName evidence="2">histidine kinase</fullName>
        <ecNumber evidence="2">2.7.13.3</ecNumber>
    </recommendedName>
</protein>
<dbReference type="InterPro" id="IPR003661">
    <property type="entry name" value="HisK_dim/P_dom"/>
</dbReference>
<keyword evidence="5" id="KW-0472">Membrane</keyword>
<evidence type="ECO:0000259" key="6">
    <source>
        <dbReference type="PROSITE" id="PS50109"/>
    </source>
</evidence>